<feature type="domain" description="NADH-quinone oxidoreductase subunit D" evidence="8">
    <location>
        <begin position="138"/>
        <end position="411"/>
    </location>
</feature>
<comment type="caution">
    <text evidence="9">The sequence shown here is derived from an EMBL/GenBank/DDBJ whole genome shotgun (WGS) entry which is preliminary data.</text>
</comment>
<sequence>MAEPITVPTPQQIIEPAIAGRTETMVLNMGPHHPSTHGVLRLVLELDGEVVVNVAPDVGYLHTGIEKTMESKTYQKAVVLTDRMDYLAPLSNNLCYALAVEKLLGVEIPERAQIARVLLTELQRISSHLVWLGTHALDLAAMSVFLYAFREREQILDIFELVSGARMMTSYFRIGGLAYDLPADFIPTVEQFLAIMPSRIDEYEDLLTANPLWLERTVGVGVIDAQSAIALGLTGANLRATGVAYDVRKAMPYSGYETYSFEIPIGKNGDIYDRYRVRMAEMRQSVKIVQQATERLRELGPGPVVTSNRKVAPPPKHEITESMESLIHHFKLWTEGFKPPRGDAYVSIESPRGILGCYVVSDGSPKPWRVHFRAPSFINLQSLAHMAKGRLVADLVALIASLDPVLGEVDR</sequence>
<dbReference type="InterPro" id="IPR001135">
    <property type="entry name" value="NADH_Q_OxRdtase_suD"/>
</dbReference>
<dbReference type="EC" id="7.1.1.-" evidence="6"/>
<keyword evidence="4 6" id="KW-1278">Translocase</keyword>
<dbReference type="RefSeq" id="WP_066790048.1">
    <property type="nucleotide sequence ID" value="NZ_LWQS01000077.1"/>
</dbReference>
<keyword evidence="2 6" id="KW-0813">Transport</keyword>
<evidence type="ECO:0000256" key="5">
    <source>
        <dbReference type="ARBA" id="ARBA00023027"/>
    </source>
</evidence>
<evidence type="ECO:0000313" key="9">
    <source>
        <dbReference type="EMBL" id="OAN43665.1"/>
    </source>
</evidence>
<dbReference type="HAMAP" id="MF_01358">
    <property type="entry name" value="NDH1_NuoD"/>
    <property type="match status" value="1"/>
</dbReference>
<keyword evidence="10" id="KW-1185">Reference proteome</keyword>
<dbReference type="SUPFAM" id="SSF56762">
    <property type="entry name" value="HydB/Nqo4-like"/>
    <property type="match status" value="1"/>
</dbReference>
<name>A0A178M6K0_9CHLR</name>
<dbReference type="GO" id="GO:0005886">
    <property type="term" value="C:plasma membrane"/>
    <property type="evidence" value="ECO:0007669"/>
    <property type="project" value="UniProtKB-SubCell"/>
</dbReference>
<comment type="function">
    <text evidence="6">NDH-1 shuttles electrons from NADH, via FMN and iron-sulfur (Fe-S) centers, to quinones in the respiratory chain. The immediate electron acceptor for the enzyme in this species is believed to be ubiquinone. Couples the redox reaction to proton translocation (for every two electrons transferred, four hydrogen ions are translocated across the cytoplasmic membrane), and thus conserves the redox energy in a proton gradient.</text>
</comment>
<dbReference type="Gene3D" id="1.10.645.10">
    <property type="entry name" value="Cytochrome-c3 Hydrogenase, chain B"/>
    <property type="match status" value="1"/>
</dbReference>
<keyword evidence="6" id="KW-0472">Membrane</keyword>
<comment type="subunit">
    <text evidence="6">NDH-1 is composed of 14 different subunits. Subunits NuoB, C, D, E, F, and G constitute the peripheral sector of the complex.</text>
</comment>
<evidence type="ECO:0000256" key="4">
    <source>
        <dbReference type="ARBA" id="ARBA00022967"/>
    </source>
</evidence>
<dbReference type="Pfam" id="PF00346">
    <property type="entry name" value="Complex1_49kDa"/>
    <property type="match status" value="1"/>
</dbReference>
<evidence type="ECO:0000259" key="8">
    <source>
        <dbReference type="Pfam" id="PF00346"/>
    </source>
</evidence>
<proteinExistence type="inferred from homology"/>
<evidence type="ECO:0000256" key="7">
    <source>
        <dbReference type="RuleBase" id="RU003685"/>
    </source>
</evidence>
<dbReference type="GO" id="GO:0050136">
    <property type="term" value="F:NADH dehydrogenase (quinone) (non-electrogenic) activity"/>
    <property type="evidence" value="ECO:0007669"/>
    <property type="project" value="UniProtKB-UniRule"/>
</dbReference>
<evidence type="ECO:0000256" key="2">
    <source>
        <dbReference type="ARBA" id="ARBA00022448"/>
    </source>
</evidence>
<accession>A0A178M6K0</accession>
<keyword evidence="6" id="KW-1003">Cell membrane</keyword>
<dbReference type="NCBIfam" id="NF004739">
    <property type="entry name" value="PRK06075.1"/>
    <property type="match status" value="1"/>
</dbReference>
<dbReference type="PROSITE" id="PS00535">
    <property type="entry name" value="COMPLEX1_49K"/>
    <property type="match status" value="1"/>
</dbReference>
<keyword evidence="3 6" id="KW-0874">Quinone</keyword>
<dbReference type="AlphaFoldDB" id="A0A178M6K0"/>
<comment type="catalytic activity">
    <reaction evidence="6">
        <text>a quinone + NADH + 5 H(+)(in) = a quinol + NAD(+) + 4 H(+)(out)</text>
        <dbReference type="Rhea" id="RHEA:57888"/>
        <dbReference type="ChEBI" id="CHEBI:15378"/>
        <dbReference type="ChEBI" id="CHEBI:24646"/>
        <dbReference type="ChEBI" id="CHEBI:57540"/>
        <dbReference type="ChEBI" id="CHEBI:57945"/>
        <dbReference type="ChEBI" id="CHEBI:132124"/>
    </reaction>
</comment>
<dbReference type="PANTHER" id="PTHR11993:SF10">
    <property type="entry name" value="NADH DEHYDROGENASE [UBIQUINONE] IRON-SULFUR PROTEIN 2, MITOCHONDRIAL"/>
    <property type="match status" value="1"/>
</dbReference>
<evidence type="ECO:0000256" key="6">
    <source>
        <dbReference type="HAMAP-Rule" id="MF_01358"/>
    </source>
</evidence>
<dbReference type="EMBL" id="LWQS01000077">
    <property type="protein sequence ID" value="OAN43665.1"/>
    <property type="molecule type" value="Genomic_DNA"/>
</dbReference>
<dbReference type="NCBIfam" id="TIGR01962">
    <property type="entry name" value="NuoD"/>
    <property type="match status" value="1"/>
</dbReference>
<dbReference type="STRING" id="1707952.A6A03_18140"/>
<protein>
    <recommendedName>
        <fullName evidence="6">NADH-quinone oxidoreductase subunit D</fullName>
        <ecNumber evidence="6">7.1.1.-</ecNumber>
    </recommendedName>
    <alternativeName>
        <fullName evidence="6">NADH dehydrogenase I subunit D</fullName>
    </alternativeName>
    <alternativeName>
        <fullName evidence="6">NDH-1 subunit D</fullName>
    </alternativeName>
</protein>
<dbReference type="InterPro" id="IPR022885">
    <property type="entry name" value="NDH1_su_D/H"/>
</dbReference>
<evidence type="ECO:0000313" key="10">
    <source>
        <dbReference type="Proteomes" id="UP000078287"/>
    </source>
</evidence>
<reference evidence="9 10" key="1">
    <citation type="submission" date="2016-04" db="EMBL/GenBank/DDBJ databases">
        <title>Chloroflexus islandicus sp. nov., a thermophilic filamentous anoxygenic phototrophic bacterium from geyser Strokkur (Iceland).</title>
        <authorList>
            <person name="Gaisin V.A."/>
            <person name="Kalashnikov A.M."/>
            <person name="Sukhacheva M.V."/>
            <person name="Grouzdev D.S."/>
            <person name="Ivanov T.M."/>
            <person name="Kuznetsov B."/>
            <person name="Gorlenko V.M."/>
        </authorList>
    </citation>
    <scope>NUCLEOTIDE SEQUENCE [LARGE SCALE GENOMIC DNA]</scope>
    <source>
        <strain evidence="10">isl-2</strain>
    </source>
</reference>
<dbReference type="GO" id="GO:0048038">
    <property type="term" value="F:quinone binding"/>
    <property type="evidence" value="ECO:0007669"/>
    <property type="project" value="UniProtKB-KW"/>
</dbReference>
<comment type="similarity">
    <text evidence="1 6 7">Belongs to the complex I 49 kDa subunit family.</text>
</comment>
<comment type="subcellular location">
    <subcellularLocation>
        <location evidence="6">Cell membrane</location>
        <topology evidence="6">Peripheral membrane protein</topology>
        <orientation evidence="6">Cytoplasmic side</orientation>
    </subcellularLocation>
</comment>
<keyword evidence="5 6" id="KW-0520">NAD</keyword>
<gene>
    <name evidence="6" type="primary">nuoD</name>
    <name evidence="9" type="ORF">A6A03_18140</name>
</gene>
<keyword evidence="6" id="KW-0830">Ubiquinone</keyword>
<dbReference type="PANTHER" id="PTHR11993">
    <property type="entry name" value="NADH-UBIQUINONE OXIDOREDUCTASE 49 KDA SUBUNIT"/>
    <property type="match status" value="1"/>
</dbReference>
<dbReference type="InterPro" id="IPR014029">
    <property type="entry name" value="NADH_UbQ_OxRdtase_49kDa_CS"/>
</dbReference>
<dbReference type="GO" id="GO:0051287">
    <property type="term" value="F:NAD binding"/>
    <property type="evidence" value="ECO:0007669"/>
    <property type="project" value="InterPro"/>
</dbReference>
<dbReference type="Proteomes" id="UP000078287">
    <property type="component" value="Unassembled WGS sequence"/>
</dbReference>
<dbReference type="OrthoDB" id="9801496at2"/>
<evidence type="ECO:0000256" key="3">
    <source>
        <dbReference type="ARBA" id="ARBA00022719"/>
    </source>
</evidence>
<evidence type="ECO:0000256" key="1">
    <source>
        <dbReference type="ARBA" id="ARBA00005769"/>
    </source>
</evidence>
<organism evidence="9 10">
    <name type="scientific">Chloroflexus islandicus</name>
    <dbReference type="NCBI Taxonomy" id="1707952"/>
    <lineage>
        <taxon>Bacteria</taxon>
        <taxon>Bacillati</taxon>
        <taxon>Chloroflexota</taxon>
        <taxon>Chloroflexia</taxon>
        <taxon>Chloroflexales</taxon>
        <taxon>Chloroflexineae</taxon>
        <taxon>Chloroflexaceae</taxon>
        <taxon>Chloroflexus</taxon>
    </lineage>
</organism>
<dbReference type="InterPro" id="IPR029014">
    <property type="entry name" value="NiFe-Hase_large"/>
</dbReference>